<dbReference type="Pfam" id="PF01408">
    <property type="entry name" value="GFO_IDH_MocA"/>
    <property type="match status" value="1"/>
</dbReference>
<accession>A0ABP9ID71</accession>
<name>A0ABP9ID71_9ACTN</name>
<dbReference type="RefSeq" id="WP_345680708.1">
    <property type="nucleotide sequence ID" value="NZ_BAABHS010000052.1"/>
</dbReference>
<dbReference type="InterPro" id="IPR000683">
    <property type="entry name" value="Gfo/Idh/MocA-like_OxRdtase_N"/>
</dbReference>
<dbReference type="EMBL" id="BAABHS010000052">
    <property type="protein sequence ID" value="GAA4994401.1"/>
    <property type="molecule type" value="Genomic_DNA"/>
</dbReference>
<evidence type="ECO:0000256" key="1">
    <source>
        <dbReference type="ARBA" id="ARBA00010928"/>
    </source>
</evidence>
<proteinExistence type="inferred from homology"/>
<evidence type="ECO:0000259" key="4">
    <source>
        <dbReference type="Pfam" id="PF22725"/>
    </source>
</evidence>
<dbReference type="SUPFAM" id="SSF51735">
    <property type="entry name" value="NAD(P)-binding Rossmann-fold domains"/>
    <property type="match status" value="1"/>
</dbReference>
<comment type="similarity">
    <text evidence="1">Belongs to the Gfo/Idh/MocA family.</text>
</comment>
<gene>
    <name evidence="5" type="ORF">GCM10023205_78970</name>
</gene>
<feature type="domain" description="GFO/IDH/MocA-like oxidoreductase" evidence="4">
    <location>
        <begin position="132"/>
        <end position="249"/>
    </location>
</feature>
<comment type="caution">
    <text evidence="5">The sequence shown here is derived from an EMBL/GenBank/DDBJ whole genome shotgun (WGS) entry which is preliminary data.</text>
</comment>
<dbReference type="Gene3D" id="3.30.360.10">
    <property type="entry name" value="Dihydrodipicolinate Reductase, domain 2"/>
    <property type="match status" value="1"/>
</dbReference>
<dbReference type="Pfam" id="PF22725">
    <property type="entry name" value="GFO_IDH_MocA_C3"/>
    <property type="match status" value="1"/>
</dbReference>
<keyword evidence="2" id="KW-0560">Oxidoreductase</keyword>
<evidence type="ECO:0000259" key="3">
    <source>
        <dbReference type="Pfam" id="PF01408"/>
    </source>
</evidence>
<dbReference type="InterPro" id="IPR050984">
    <property type="entry name" value="Gfo/Idh/MocA_domain"/>
</dbReference>
<evidence type="ECO:0000313" key="5">
    <source>
        <dbReference type="EMBL" id="GAA4994401.1"/>
    </source>
</evidence>
<keyword evidence="6" id="KW-1185">Reference proteome</keyword>
<dbReference type="PANTHER" id="PTHR22604">
    <property type="entry name" value="OXIDOREDUCTASES"/>
    <property type="match status" value="1"/>
</dbReference>
<dbReference type="Gene3D" id="3.40.50.720">
    <property type="entry name" value="NAD(P)-binding Rossmann-like Domain"/>
    <property type="match status" value="1"/>
</dbReference>
<dbReference type="Proteomes" id="UP001500466">
    <property type="component" value="Unassembled WGS sequence"/>
</dbReference>
<reference evidence="6" key="1">
    <citation type="journal article" date="2019" name="Int. J. Syst. Evol. Microbiol.">
        <title>The Global Catalogue of Microorganisms (GCM) 10K type strain sequencing project: providing services to taxonomists for standard genome sequencing and annotation.</title>
        <authorList>
            <consortium name="The Broad Institute Genomics Platform"/>
            <consortium name="The Broad Institute Genome Sequencing Center for Infectious Disease"/>
            <person name="Wu L."/>
            <person name="Ma J."/>
        </authorList>
    </citation>
    <scope>NUCLEOTIDE SEQUENCE [LARGE SCALE GENOMIC DNA]</scope>
    <source>
        <strain evidence="6">JCM 17986</strain>
    </source>
</reference>
<dbReference type="SUPFAM" id="SSF55347">
    <property type="entry name" value="Glyceraldehyde-3-phosphate dehydrogenase-like, C-terminal domain"/>
    <property type="match status" value="1"/>
</dbReference>
<evidence type="ECO:0000313" key="6">
    <source>
        <dbReference type="Proteomes" id="UP001500466"/>
    </source>
</evidence>
<protein>
    <submittedName>
        <fullName evidence="5">Gfo/Idh/MocA family oxidoreductase</fullName>
    </submittedName>
</protein>
<organism evidence="5 6">
    <name type="scientific">Yinghuangia aomiensis</name>
    <dbReference type="NCBI Taxonomy" id="676205"/>
    <lineage>
        <taxon>Bacteria</taxon>
        <taxon>Bacillati</taxon>
        <taxon>Actinomycetota</taxon>
        <taxon>Actinomycetes</taxon>
        <taxon>Kitasatosporales</taxon>
        <taxon>Streptomycetaceae</taxon>
        <taxon>Yinghuangia</taxon>
    </lineage>
</organism>
<sequence length="336" mass="36296">MSFRWGIAGTGAIANGFADALGRIPDAQLAAVASRSQEKADAFGAKYGIPSTRRYPSYELLAADDSIDFVYVASPHSHHHEHTLLFLNAGRHVLCEKPFALDASQAEEMVAAARRNNRFLMEAMWSRFLPAYVKLRELVQEGRIGSVLSVEGDFGIPFPGDDLSHRLFNPALGGGSLLDLGVYPLSLISMLLGEPDRVAASGRLGPTGVDEQIAVVCGYADGAIGIAKSSIQSWLACTARITGTSGHIELPLFMHCPDELVLHSQGTTERFNLPAARDGSSEETAGGGLHRQVQHVHEQVRVGRLESPIMPLRESVAVMRTLDAARHQIGLVYPDH</sequence>
<dbReference type="InterPro" id="IPR036291">
    <property type="entry name" value="NAD(P)-bd_dom_sf"/>
</dbReference>
<dbReference type="PANTHER" id="PTHR22604:SF105">
    <property type="entry name" value="TRANS-1,2-DIHYDROBENZENE-1,2-DIOL DEHYDROGENASE"/>
    <property type="match status" value="1"/>
</dbReference>
<evidence type="ECO:0000256" key="2">
    <source>
        <dbReference type="ARBA" id="ARBA00023002"/>
    </source>
</evidence>
<dbReference type="InterPro" id="IPR055170">
    <property type="entry name" value="GFO_IDH_MocA-like_dom"/>
</dbReference>
<feature type="domain" description="Gfo/Idh/MocA-like oxidoreductase N-terminal" evidence="3">
    <location>
        <begin position="3"/>
        <end position="121"/>
    </location>
</feature>